<evidence type="ECO:0000256" key="3">
    <source>
        <dbReference type="ARBA" id="ARBA00029447"/>
    </source>
</evidence>
<dbReference type="FunFam" id="1.10.287.950:FF:000001">
    <property type="entry name" value="Methyl-accepting chemotaxis sensory transducer"/>
    <property type="match status" value="1"/>
</dbReference>
<organism evidence="8 9">
    <name type="scientific">Rugamonas fusca</name>
    <dbReference type="NCBI Taxonomy" id="2758568"/>
    <lineage>
        <taxon>Bacteria</taxon>
        <taxon>Pseudomonadati</taxon>
        <taxon>Pseudomonadota</taxon>
        <taxon>Betaproteobacteria</taxon>
        <taxon>Burkholderiales</taxon>
        <taxon>Oxalobacteraceae</taxon>
        <taxon>Telluria group</taxon>
        <taxon>Rugamonas</taxon>
    </lineage>
</organism>
<comment type="caution">
    <text evidence="8">The sequence shown here is derived from an EMBL/GenBank/DDBJ whole genome shotgun (WGS) entry which is preliminary data.</text>
</comment>
<keyword evidence="2" id="KW-0488">Methylation</keyword>
<comment type="similarity">
    <text evidence="3">Belongs to the methyl-accepting chemotaxis (MCP) protein family.</text>
</comment>
<evidence type="ECO:0000313" key="8">
    <source>
        <dbReference type="EMBL" id="MBA5608472.1"/>
    </source>
</evidence>
<dbReference type="EMBL" id="JACEZS010000032">
    <property type="protein sequence ID" value="MBA5608472.1"/>
    <property type="molecule type" value="Genomic_DNA"/>
</dbReference>
<dbReference type="PANTHER" id="PTHR43531:SF14">
    <property type="entry name" value="METHYL-ACCEPTING CHEMOTAXIS PROTEIN I-RELATED"/>
    <property type="match status" value="1"/>
</dbReference>
<keyword evidence="9" id="KW-1185">Reference proteome</keyword>
<dbReference type="GO" id="GO:0005886">
    <property type="term" value="C:plasma membrane"/>
    <property type="evidence" value="ECO:0007669"/>
    <property type="project" value="TreeGrafter"/>
</dbReference>
<keyword evidence="6" id="KW-1133">Transmembrane helix</keyword>
<dbReference type="InterPro" id="IPR004089">
    <property type="entry name" value="MCPsignal_dom"/>
</dbReference>
<keyword evidence="6" id="KW-0472">Membrane</keyword>
<evidence type="ECO:0000256" key="1">
    <source>
        <dbReference type="ARBA" id="ARBA00004370"/>
    </source>
</evidence>
<feature type="domain" description="Methyl-accepting transducer" evidence="7">
    <location>
        <begin position="125"/>
        <end position="354"/>
    </location>
</feature>
<dbReference type="SMART" id="SM00283">
    <property type="entry name" value="MA"/>
    <property type="match status" value="1"/>
</dbReference>
<dbReference type="Gene3D" id="1.10.287.950">
    <property type="entry name" value="Methyl-accepting chemotaxis protein"/>
    <property type="match status" value="1"/>
</dbReference>
<feature type="region of interest" description="Disordered" evidence="5">
    <location>
        <begin position="373"/>
        <end position="399"/>
    </location>
</feature>
<dbReference type="AlphaFoldDB" id="A0A7W2EM93"/>
<dbReference type="InterPro" id="IPR004090">
    <property type="entry name" value="Chemotax_Me-accpt_rcpt"/>
</dbReference>
<sequence length="399" mass="41116">MNEDCRPLLRQLTAAADDYATLTAGRAQAMVAAAHATYQAQRRSYIGGMALAVLLSVLAGLAIERSLAAELGAEPHVLRALFSRLAAGDLTQRFDLAPGDQRSVLAYAAHMQRGLSDMVSGVRAHAETVSAAASQISAGNQDLAARTDSQASALVQTVGAMARFGATVQRNAEHAQLAYTLAVRANQMAEQGGGAVQQAVHTMQSVNDSARQIADIIGVIESIAFQSNILALNASVEAARAGEQGRGFAVVASEVRSLAQRSASAAQEIKVLITNSVERIDQGAMHVAAAGNAMAEIVGGIQRVSAEVSDIAQASRDQNAGLEQVSGAMQRIDSATQHNASMVSQIAAAAGELKHKAQHLAQAVAAFRLRAGGDTRQPGKAPAAPAQIAGRLPGASPAA</sequence>
<dbReference type="Proteomes" id="UP000566711">
    <property type="component" value="Unassembled WGS sequence"/>
</dbReference>
<evidence type="ECO:0000256" key="4">
    <source>
        <dbReference type="PROSITE-ProRule" id="PRU00284"/>
    </source>
</evidence>
<name>A0A7W2EM93_9BURK</name>
<keyword evidence="6" id="KW-0812">Transmembrane</keyword>
<protein>
    <submittedName>
        <fullName evidence="8">Methyl-accepting chemotaxis protein</fullName>
    </submittedName>
</protein>
<comment type="subcellular location">
    <subcellularLocation>
        <location evidence="1">Membrane</location>
    </subcellularLocation>
</comment>
<evidence type="ECO:0000313" key="9">
    <source>
        <dbReference type="Proteomes" id="UP000566711"/>
    </source>
</evidence>
<dbReference type="GO" id="GO:0007165">
    <property type="term" value="P:signal transduction"/>
    <property type="evidence" value="ECO:0007669"/>
    <property type="project" value="UniProtKB-KW"/>
</dbReference>
<dbReference type="PROSITE" id="PS50111">
    <property type="entry name" value="CHEMOTAXIS_TRANSDUC_2"/>
    <property type="match status" value="1"/>
</dbReference>
<dbReference type="GO" id="GO:0004888">
    <property type="term" value="F:transmembrane signaling receptor activity"/>
    <property type="evidence" value="ECO:0007669"/>
    <property type="project" value="InterPro"/>
</dbReference>
<accession>A0A7W2EM93</accession>
<dbReference type="PRINTS" id="PR00260">
    <property type="entry name" value="CHEMTRNSDUCR"/>
</dbReference>
<evidence type="ECO:0000259" key="7">
    <source>
        <dbReference type="PROSITE" id="PS50111"/>
    </source>
</evidence>
<dbReference type="SUPFAM" id="SSF58104">
    <property type="entry name" value="Methyl-accepting chemotaxis protein (MCP) signaling domain"/>
    <property type="match status" value="1"/>
</dbReference>
<evidence type="ECO:0000256" key="6">
    <source>
        <dbReference type="SAM" id="Phobius"/>
    </source>
</evidence>
<dbReference type="PANTHER" id="PTHR43531">
    <property type="entry name" value="PROTEIN ICFG"/>
    <property type="match status" value="1"/>
</dbReference>
<dbReference type="Pfam" id="PF00015">
    <property type="entry name" value="MCPsignal"/>
    <property type="match status" value="1"/>
</dbReference>
<feature type="transmembrane region" description="Helical" evidence="6">
    <location>
        <begin position="45"/>
        <end position="63"/>
    </location>
</feature>
<proteinExistence type="inferred from homology"/>
<keyword evidence="4" id="KW-0807">Transducer</keyword>
<evidence type="ECO:0000256" key="2">
    <source>
        <dbReference type="ARBA" id="ARBA00022481"/>
    </source>
</evidence>
<evidence type="ECO:0000256" key="5">
    <source>
        <dbReference type="SAM" id="MobiDB-lite"/>
    </source>
</evidence>
<dbReference type="InterPro" id="IPR051310">
    <property type="entry name" value="MCP_chemotaxis"/>
</dbReference>
<reference evidence="8 9" key="1">
    <citation type="submission" date="2020-07" db="EMBL/GenBank/DDBJ databases">
        <title>Novel species isolated from subtropical streams in China.</title>
        <authorList>
            <person name="Lu H."/>
        </authorList>
    </citation>
    <scope>NUCLEOTIDE SEQUENCE [LARGE SCALE GENOMIC DNA]</scope>
    <source>
        <strain evidence="8 9">FT3S</strain>
    </source>
</reference>
<dbReference type="GO" id="GO:0006935">
    <property type="term" value="P:chemotaxis"/>
    <property type="evidence" value="ECO:0007669"/>
    <property type="project" value="InterPro"/>
</dbReference>
<gene>
    <name evidence="8" type="ORF">H3H36_24285</name>
</gene>